<dbReference type="GO" id="GO:0005737">
    <property type="term" value="C:cytoplasm"/>
    <property type="evidence" value="ECO:0007669"/>
    <property type="project" value="InterPro"/>
</dbReference>
<dbReference type="Proteomes" id="UP000234384">
    <property type="component" value="Unassembled WGS sequence"/>
</dbReference>
<dbReference type="EMBL" id="PKHE01000001">
    <property type="protein sequence ID" value="PKY90594.1"/>
    <property type="molecule type" value="Genomic_DNA"/>
</dbReference>
<evidence type="ECO:0000256" key="5">
    <source>
        <dbReference type="ARBA" id="ARBA00022741"/>
    </source>
</evidence>
<feature type="binding site" evidence="13">
    <location>
        <position position="190"/>
    </location>
    <ligand>
        <name>ATP</name>
        <dbReference type="ChEBI" id="CHEBI:30616"/>
    </ligand>
</feature>
<feature type="binding site" description="in other chain" evidence="13">
    <location>
        <begin position="261"/>
        <end position="262"/>
    </location>
    <ligand>
        <name>deamido-NAD(+)</name>
        <dbReference type="ChEBI" id="CHEBI:58437"/>
        <note>ligand shared between two neighboring subunits</note>
    </ligand>
</feature>
<comment type="similarity">
    <text evidence="1 13 14">Belongs to the NAD synthetase family.</text>
</comment>
<evidence type="ECO:0000256" key="3">
    <source>
        <dbReference type="ARBA" id="ARBA00022598"/>
    </source>
</evidence>
<feature type="binding site" evidence="13">
    <location>
        <position position="212"/>
    </location>
    <ligand>
        <name>ATP</name>
        <dbReference type="ChEBI" id="CHEBI:30616"/>
    </ligand>
</feature>
<dbReference type="HAMAP" id="MF_00193">
    <property type="entry name" value="NadE_ammonia_dep"/>
    <property type="match status" value="1"/>
</dbReference>
<evidence type="ECO:0000256" key="12">
    <source>
        <dbReference type="ARBA" id="ARBA00070926"/>
    </source>
</evidence>
<dbReference type="NCBIfam" id="TIGR00552">
    <property type="entry name" value="nadE"/>
    <property type="match status" value="1"/>
</dbReference>
<comment type="subunit">
    <text evidence="2 13">Homodimer.</text>
</comment>
<evidence type="ECO:0000256" key="14">
    <source>
        <dbReference type="RuleBase" id="RU003811"/>
    </source>
</evidence>
<feature type="binding site" evidence="13">
    <location>
        <position position="53"/>
    </location>
    <ligand>
        <name>Mg(2+)</name>
        <dbReference type="ChEBI" id="CHEBI:18420"/>
    </ligand>
</feature>
<comment type="function">
    <text evidence="10 13">Catalyzes the ATP-dependent amidation of deamido-NAD to form NAD. Uses ammonia as a nitrogen source.</text>
</comment>
<evidence type="ECO:0000256" key="9">
    <source>
        <dbReference type="ARBA" id="ARBA00051206"/>
    </source>
</evidence>
<dbReference type="RefSeq" id="WP_006700731.1">
    <property type="nucleotide sequence ID" value="NZ_PKHE01000001.1"/>
</dbReference>
<feature type="binding site" evidence="13">
    <location>
        <position position="181"/>
    </location>
    <ligand>
        <name>deamido-NAD(+)</name>
        <dbReference type="ChEBI" id="CHEBI:58437"/>
        <note>ligand shared between two neighboring subunits</note>
    </ligand>
</feature>
<evidence type="ECO:0000256" key="8">
    <source>
        <dbReference type="ARBA" id="ARBA00023027"/>
    </source>
</evidence>
<dbReference type="GO" id="GO:0046872">
    <property type="term" value="F:metal ion binding"/>
    <property type="evidence" value="ECO:0007669"/>
    <property type="project" value="UniProtKB-KW"/>
</dbReference>
<feature type="binding site" evidence="13">
    <location>
        <position position="166"/>
    </location>
    <ligand>
        <name>Mg(2+)</name>
        <dbReference type="ChEBI" id="CHEBI:18420"/>
    </ligand>
</feature>
<name>A0A2I1K4M3_9LACT</name>
<dbReference type="GO" id="GO:0003952">
    <property type="term" value="F:NAD+ synthase (glutamine-hydrolyzing) activity"/>
    <property type="evidence" value="ECO:0007669"/>
    <property type="project" value="InterPro"/>
</dbReference>
<dbReference type="UniPathway" id="UPA00253">
    <property type="reaction ID" value="UER00333"/>
</dbReference>
<dbReference type="PANTHER" id="PTHR23090:SF7">
    <property type="entry name" value="NH(3)-DEPENDENT NAD(+) SYNTHETASE"/>
    <property type="match status" value="1"/>
</dbReference>
<evidence type="ECO:0000256" key="10">
    <source>
        <dbReference type="ARBA" id="ARBA00055966"/>
    </source>
</evidence>
<gene>
    <name evidence="13" type="primary">nadE</name>
    <name evidence="17" type="ORF">CYJ57_00010</name>
</gene>
<comment type="caution">
    <text evidence="17">The sequence shown here is derived from an EMBL/GenBank/DDBJ whole genome shotgun (WGS) entry which is preliminary data.</text>
</comment>
<dbReference type="InterPro" id="IPR014729">
    <property type="entry name" value="Rossmann-like_a/b/a_fold"/>
</dbReference>
<dbReference type="NCBIfam" id="NF001979">
    <property type="entry name" value="PRK00768.1"/>
    <property type="match status" value="1"/>
</dbReference>
<keyword evidence="6 13" id="KW-0067">ATP-binding</keyword>
<dbReference type="OrthoDB" id="9803818at2"/>
<evidence type="ECO:0000256" key="7">
    <source>
        <dbReference type="ARBA" id="ARBA00022842"/>
    </source>
</evidence>
<dbReference type="PANTHER" id="PTHR23090">
    <property type="entry name" value="NH 3 /GLUTAMINE-DEPENDENT NAD + SYNTHETASE"/>
    <property type="match status" value="1"/>
</dbReference>
<evidence type="ECO:0000256" key="1">
    <source>
        <dbReference type="ARBA" id="ARBA00005859"/>
    </source>
</evidence>
<dbReference type="GO" id="GO:0005524">
    <property type="term" value="F:ATP binding"/>
    <property type="evidence" value="ECO:0007669"/>
    <property type="project" value="UniProtKB-UniRule"/>
</dbReference>
<evidence type="ECO:0000256" key="11">
    <source>
        <dbReference type="ARBA" id="ARBA00066987"/>
    </source>
</evidence>
<dbReference type="InterPro" id="IPR022926">
    <property type="entry name" value="NH(3)-dep_NAD(+)_synth"/>
</dbReference>
<dbReference type="InterPro" id="IPR022310">
    <property type="entry name" value="NAD/GMP_synthase"/>
</dbReference>
<comment type="caution">
    <text evidence="13">Lacks conserved residue(s) required for the propagation of feature annotation.</text>
</comment>
<dbReference type="GO" id="GO:0004359">
    <property type="term" value="F:glutaminase activity"/>
    <property type="evidence" value="ECO:0007669"/>
    <property type="project" value="InterPro"/>
</dbReference>
<dbReference type="GO" id="GO:0008795">
    <property type="term" value="F:NAD+ synthase activity"/>
    <property type="evidence" value="ECO:0007669"/>
    <property type="project" value="UniProtKB-UniRule"/>
</dbReference>
<feature type="binding site" description="in other chain" evidence="13">
    <location>
        <position position="174"/>
    </location>
    <ligand>
        <name>deamido-NAD(+)</name>
        <dbReference type="ChEBI" id="CHEBI:58437"/>
        <note>ligand shared between two neighboring subunits</note>
    </ligand>
</feature>
<dbReference type="FunFam" id="3.40.50.620:FF:000015">
    <property type="entry name" value="NH(3)-dependent NAD(+) synthetase"/>
    <property type="match status" value="1"/>
</dbReference>
<evidence type="ECO:0000256" key="2">
    <source>
        <dbReference type="ARBA" id="ARBA00011738"/>
    </source>
</evidence>
<dbReference type="Gene3D" id="3.40.50.620">
    <property type="entry name" value="HUPs"/>
    <property type="match status" value="1"/>
</dbReference>
<evidence type="ECO:0000256" key="15">
    <source>
        <dbReference type="RuleBase" id="RU003812"/>
    </source>
</evidence>
<evidence type="ECO:0000259" key="16">
    <source>
        <dbReference type="Pfam" id="PF02540"/>
    </source>
</evidence>
<reference evidence="17 18" key="1">
    <citation type="submission" date="2017-12" db="EMBL/GenBank/DDBJ databases">
        <title>Phylogenetic diversity of female urinary microbiome.</title>
        <authorList>
            <person name="Thomas-White K."/>
            <person name="Wolfe A.J."/>
        </authorList>
    </citation>
    <scope>NUCLEOTIDE SEQUENCE [LARGE SCALE GENOMIC DNA]</scope>
    <source>
        <strain evidence="17 18">UMB0898</strain>
    </source>
</reference>
<keyword evidence="3 13" id="KW-0436">Ligase</keyword>
<dbReference type="InterPro" id="IPR003694">
    <property type="entry name" value="NAD_synthase"/>
</dbReference>
<dbReference type="GO" id="GO:0009435">
    <property type="term" value="P:NAD+ biosynthetic process"/>
    <property type="evidence" value="ECO:0007669"/>
    <property type="project" value="UniProtKB-UniRule"/>
</dbReference>
<evidence type="ECO:0000256" key="13">
    <source>
        <dbReference type="HAMAP-Rule" id="MF_00193"/>
    </source>
</evidence>
<comment type="catalytic activity">
    <reaction evidence="9 13 15">
        <text>deamido-NAD(+) + NH4(+) + ATP = AMP + diphosphate + NAD(+) + H(+)</text>
        <dbReference type="Rhea" id="RHEA:21188"/>
        <dbReference type="ChEBI" id="CHEBI:15378"/>
        <dbReference type="ChEBI" id="CHEBI:28938"/>
        <dbReference type="ChEBI" id="CHEBI:30616"/>
        <dbReference type="ChEBI" id="CHEBI:33019"/>
        <dbReference type="ChEBI" id="CHEBI:57540"/>
        <dbReference type="ChEBI" id="CHEBI:58437"/>
        <dbReference type="ChEBI" id="CHEBI:456215"/>
        <dbReference type="EC" id="6.3.1.5"/>
    </reaction>
</comment>
<accession>A0A2I1K4M3</accession>
<feature type="domain" description="NAD/GMP synthase" evidence="16">
    <location>
        <begin position="24"/>
        <end position="266"/>
    </location>
</feature>
<evidence type="ECO:0000256" key="4">
    <source>
        <dbReference type="ARBA" id="ARBA00022723"/>
    </source>
</evidence>
<evidence type="ECO:0000313" key="18">
    <source>
        <dbReference type="Proteomes" id="UP000234384"/>
    </source>
</evidence>
<proteinExistence type="inferred from homology"/>
<keyword evidence="5 13" id="KW-0547">Nucleotide-binding</keyword>
<dbReference type="SUPFAM" id="SSF52402">
    <property type="entry name" value="Adenine nucleotide alpha hydrolases-like"/>
    <property type="match status" value="1"/>
</dbReference>
<dbReference type="AlphaFoldDB" id="A0A2I1K4M3"/>
<organism evidence="17 18">
    <name type="scientific">Falseniella ignava</name>
    <dbReference type="NCBI Taxonomy" id="137730"/>
    <lineage>
        <taxon>Bacteria</taxon>
        <taxon>Bacillati</taxon>
        <taxon>Bacillota</taxon>
        <taxon>Bacilli</taxon>
        <taxon>Lactobacillales</taxon>
        <taxon>Aerococcaceae</taxon>
        <taxon>Falseniella</taxon>
    </lineage>
</organism>
<dbReference type="CDD" id="cd00553">
    <property type="entry name" value="NAD_synthase"/>
    <property type="match status" value="1"/>
</dbReference>
<evidence type="ECO:0000313" key="17">
    <source>
        <dbReference type="EMBL" id="PKY90594.1"/>
    </source>
</evidence>
<feature type="binding site" description="in other chain" evidence="13">
    <location>
        <position position="141"/>
    </location>
    <ligand>
        <name>deamido-NAD(+)</name>
        <dbReference type="ChEBI" id="CHEBI:58437"/>
        <note>ligand shared between two neighboring subunits</note>
    </ligand>
</feature>
<sequence>MRPLQQEIIQQLQVQPIIDPANEVRRTIDFLKQYLKRLPGLKTYVLGVSGGQDSTLVAKLAQLAVEELRQETLDTAYRFIAVRLPYGVQLDEEDAQLALDFIQADEVLTINIKSATDQLVEELTQNEVVMTDFNKGNIKARQRMIVQYAIAGARQGVVLGCDHAAENVTGFFTKFGDGAADLMPLWRLTKSQGAQMLQYLNANERLYTKVPTADLEDLQPLQSDEEALGVTYREIDAYLHGEAIAEKAAERIESLYLANQHKRHMPITIFDDFWK</sequence>
<keyword evidence="7 13" id="KW-0460">Magnesium</keyword>
<dbReference type="EC" id="6.3.1.5" evidence="11 13"/>
<evidence type="ECO:0000256" key="6">
    <source>
        <dbReference type="ARBA" id="ARBA00022840"/>
    </source>
</evidence>
<dbReference type="Pfam" id="PF02540">
    <property type="entry name" value="NAD_synthase"/>
    <property type="match status" value="1"/>
</dbReference>
<keyword evidence="8 13" id="KW-0520">NAD</keyword>
<comment type="pathway">
    <text evidence="13">Cofactor biosynthesis; NAD(+) biosynthesis; NAD(+) from deamido-NAD(+) (ammonia route): step 1/1.</text>
</comment>
<feature type="binding site" evidence="13">
    <location>
        <begin position="47"/>
        <end position="54"/>
    </location>
    <ligand>
        <name>ATP</name>
        <dbReference type="ChEBI" id="CHEBI:30616"/>
    </ligand>
</feature>
<protein>
    <recommendedName>
        <fullName evidence="12 13">NH(3)-dependent NAD(+) synthetase</fullName>
        <ecNumber evidence="11 13">6.3.1.5</ecNumber>
    </recommendedName>
</protein>
<keyword evidence="4 13" id="KW-0479">Metal-binding</keyword>